<dbReference type="PANTHER" id="PTHR10587">
    <property type="entry name" value="GLYCOSYL TRANSFERASE-RELATED"/>
    <property type="match status" value="1"/>
</dbReference>
<sequence length="261" mass="27338">MAAPLPAVVTRALRTVAGAVAHTGGVTRAALAFGLAGGALLHAGPAATWLPAVRRWVPGLSGDGAPGHVALTFDDGPDPASTPRFLDELDRLGCRATFFVLGEMLERHPGTGRRIAEAGHEMAVHGWRHDPTLLRRPGRVTAEMGRAARLVTEVTGTRPAWYRPPYGVLSAEALIAARRHGLRPVLWTAWGRDWTAGATPASVEASLTPGLRGGATLLLHDCDHTSAPGSWRSALGALAPVVDRCRAAGLQVGPLAEHAVH</sequence>
<organism evidence="2 3">
    <name type="scientific">Microbispora corallina</name>
    <dbReference type="NCBI Taxonomy" id="83302"/>
    <lineage>
        <taxon>Bacteria</taxon>
        <taxon>Bacillati</taxon>
        <taxon>Actinomycetota</taxon>
        <taxon>Actinomycetes</taxon>
        <taxon>Streptosporangiales</taxon>
        <taxon>Streptosporangiaceae</taxon>
        <taxon>Microbispora</taxon>
    </lineage>
</organism>
<dbReference type="EMBL" id="BOOC01000011">
    <property type="protein sequence ID" value="GIH40048.1"/>
    <property type="molecule type" value="Genomic_DNA"/>
</dbReference>
<protein>
    <submittedName>
        <fullName evidence="2">Polysaccharide deacetylase familiy protein</fullName>
    </submittedName>
</protein>
<dbReference type="Pfam" id="PF01522">
    <property type="entry name" value="Polysacc_deac_1"/>
    <property type="match status" value="1"/>
</dbReference>
<evidence type="ECO:0000313" key="3">
    <source>
        <dbReference type="Proteomes" id="UP000603904"/>
    </source>
</evidence>
<dbReference type="PANTHER" id="PTHR10587:SF137">
    <property type="entry name" value="4-DEOXY-4-FORMAMIDO-L-ARABINOSE-PHOSPHOUNDECAPRENOL DEFORMYLASE ARND-RELATED"/>
    <property type="match status" value="1"/>
</dbReference>
<dbReference type="Proteomes" id="UP000603904">
    <property type="component" value="Unassembled WGS sequence"/>
</dbReference>
<dbReference type="InterPro" id="IPR050248">
    <property type="entry name" value="Polysacc_deacetylase_ArnD"/>
</dbReference>
<dbReference type="Gene3D" id="3.20.20.370">
    <property type="entry name" value="Glycoside hydrolase/deacetylase"/>
    <property type="match status" value="1"/>
</dbReference>
<comment type="caution">
    <text evidence="2">The sequence shown here is derived from an EMBL/GenBank/DDBJ whole genome shotgun (WGS) entry which is preliminary data.</text>
</comment>
<proteinExistence type="predicted"/>
<reference evidence="2 3" key="1">
    <citation type="submission" date="2021-01" db="EMBL/GenBank/DDBJ databases">
        <title>Whole genome shotgun sequence of Microbispora corallina NBRC 16416.</title>
        <authorList>
            <person name="Komaki H."/>
            <person name="Tamura T."/>
        </authorList>
    </citation>
    <scope>NUCLEOTIDE SEQUENCE [LARGE SCALE GENOMIC DNA]</scope>
    <source>
        <strain evidence="2 3">NBRC 16416</strain>
    </source>
</reference>
<feature type="domain" description="NodB homology" evidence="1">
    <location>
        <begin position="67"/>
        <end position="253"/>
    </location>
</feature>
<gene>
    <name evidence="2" type="ORF">Mco01_30480</name>
</gene>
<dbReference type="PROSITE" id="PS51677">
    <property type="entry name" value="NODB"/>
    <property type="match status" value="1"/>
</dbReference>
<dbReference type="InterPro" id="IPR002509">
    <property type="entry name" value="NODB_dom"/>
</dbReference>
<evidence type="ECO:0000313" key="2">
    <source>
        <dbReference type="EMBL" id="GIH40048.1"/>
    </source>
</evidence>
<evidence type="ECO:0000259" key="1">
    <source>
        <dbReference type="PROSITE" id="PS51677"/>
    </source>
</evidence>
<accession>A0ABQ4FYZ3</accession>
<dbReference type="InterPro" id="IPR011330">
    <property type="entry name" value="Glyco_hydro/deAcase_b/a-brl"/>
</dbReference>
<name>A0ABQ4FYZ3_9ACTN</name>
<dbReference type="CDD" id="cd10959">
    <property type="entry name" value="CE4_NodB_like_3"/>
    <property type="match status" value="1"/>
</dbReference>
<keyword evidence="3" id="KW-1185">Reference proteome</keyword>
<dbReference type="SUPFAM" id="SSF88713">
    <property type="entry name" value="Glycoside hydrolase/deacetylase"/>
    <property type="match status" value="1"/>
</dbReference>